<dbReference type="SUPFAM" id="SSF52949">
    <property type="entry name" value="Macro domain-like"/>
    <property type="match status" value="1"/>
</dbReference>
<keyword evidence="2" id="KW-1185">Reference proteome</keyword>
<reference evidence="1" key="4">
    <citation type="submission" date="2025-09" db="UniProtKB">
        <authorList>
            <consortium name="Ensembl"/>
        </authorList>
    </citation>
    <scope>IDENTIFICATION</scope>
    <source>
        <strain evidence="1">JP 163 A</strain>
    </source>
</reference>
<reference evidence="1" key="3">
    <citation type="submission" date="2025-08" db="UniProtKB">
        <authorList>
            <consortium name="Ensembl"/>
        </authorList>
    </citation>
    <scope>IDENTIFICATION</scope>
    <source>
        <strain evidence="1">JP 163 A</strain>
    </source>
</reference>
<dbReference type="AlphaFoldDB" id="A0A3B5QJN3"/>
<dbReference type="InterPro" id="IPR050892">
    <property type="entry name" value="ADP-ribose_metab_enzymes"/>
</dbReference>
<evidence type="ECO:0008006" key="3">
    <source>
        <dbReference type="Google" id="ProtNLM"/>
    </source>
</evidence>
<accession>A0A3B5QJN3</accession>
<dbReference type="GeneTree" id="ENSGT00390000006988"/>
<dbReference type="PANTHER" id="PTHR12521:SF0">
    <property type="entry name" value="ADP-RIBOSE GLYCOHYDROLASE OARD1"/>
    <property type="match status" value="1"/>
</dbReference>
<dbReference type="Ensembl" id="ENSXMAT00000039552.1">
    <property type="protein sequence ID" value="ENSXMAP00000030475.1"/>
    <property type="gene ID" value="ENSXMAG00000022331.1"/>
</dbReference>
<organism evidence="1 2">
    <name type="scientific">Xiphophorus maculatus</name>
    <name type="common">Southern platyfish</name>
    <name type="synonym">Platypoecilus maculatus</name>
    <dbReference type="NCBI Taxonomy" id="8083"/>
    <lineage>
        <taxon>Eukaryota</taxon>
        <taxon>Metazoa</taxon>
        <taxon>Chordata</taxon>
        <taxon>Craniata</taxon>
        <taxon>Vertebrata</taxon>
        <taxon>Euteleostomi</taxon>
        <taxon>Actinopterygii</taxon>
        <taxon>Neopterygii</taxon>
        <taxon>Teleostei</taxon>
        <taxon>Neoteleostei</taxon>
        <taxon>Acanthomorphata</taxon>
        <taxon>Ovalentaria</taxon>
        <taxon>Atherinomorphae</taxon>
        <taxon>Cyprinodontiformes</taxon>
        <taxon>Poeciliidae</taxon>
        <taxon>Poeciliinae</taxon>
        <taxon>Xiphophorus</taxon>
    </lineage>
</organism>
<dbReference type="GO" id="GO:0140291">
    <property type="term" value="P:peptidyl-glutamate ADP-deribosylation"/>
    <property type="evidence" value="ECO:0007669"/>
    <property type="project" value="TreeGrafter"/>
</dbReference>
<dbReference type="Gene3D" id="3.40.220.10">
    <property type="entry name" value="Leucine Aminopeptidase, subunit E, domain 1"/>
    <property type="match status" value="1"/>
</dbReference>
<dbReference type="PANTHER" id="PTHR12521">
    <property type="entry name" value="PROTEIN C6ORF130"/>
    <property type="match status" value="1"/>
</dbReference>
<protein>
    <recommendedName>
        <fullName evidence="3">Macro domain-containing protein</fullName>
    </recommendedName>
</protein>
<evidence type="ECO:0000313" key="1">
    <source>
        <dbReference type="Ensembl" id="ENSXMAP00000030475.1"/>
    </source>
</evidence>
<sequence length="70" mass="7531">ESRCSFTSRGANLFSCPGDESLALCISEDCGMGAGIAAMFKKKFGRVSELKEQSEVLCNTMLISYIIVGE</sequence>
<reference evidence="2" key="1">
    <citation type="submission" date="2012-01" db="EMBL/GenBank/DDBJ databases">
        <authorList>
            <person name="Walter R."/>
            <person name="Schartl M."/>
            <person name="Warren W."/>
        </authorList>
    </citation>
    <scope>NUCLEOTIDE SEQUENCE [LARGE SCALE GENOMIC DNA]</scope>
    <source>
        <strain evidence="2">JP 163 A</strain>
    </source>
</reference>
<evidence type="ECO:0000313" key="2">
    <source>
        <dbReference type="Proteomes" id="UP000002852"/>
    </source>
</evidence>
<name>A0A3B5QJN3_XIPMA</name>
<dbReference type="InterPro" id="IPR043472">
    <property type="entry name" value="Macro_dom-like"/>
</dbReference>
<reference evidence="2" key="2">
    <citation type="journal article" date="2013" name="Nat. Genet.">
        <title>The genome of the platyfish, Xiphophorus maculatus, provides insights into evolutionary adaptation and several complex traits.</title>
        <authorList>
            <person name="Schartl M."/>
            <person name="Walter R.B."/>
            <person name="Shen Y."/>
            <person name="Garcia T."/>
            <person name="Catchen J."/>
            <person name="Amores A."/>
            <person name="Braasch I."/>
            <person name="Chalopin D."/>
            <person name="Volff J.N."/>
            <person name="Lesch K.P."/>
            <person name="Bisazza A."/>
            <person name="Minx P."/>
            <person name="Hillier L."/>
            <person name="Wilson R.K."/>
            <person name="Fuerstenberg S."/>
            <person name="Boore J."/>
            <person name="Searle S."/>
            <person name="Postlethwait J.H."/>
            <person name="Warren W.C."/>
        </authorList>
    </citation>
    <scope>NUCLEOTIDE SEQUENCE [LARGE SCALE GENOMIC DNA]</scope>
    <source>
        <strain evidence="2">JP 163 A</strain>
    </source>
</reference>
<proteinExistence type="predicted"/>
<dbReference type="Proteomes" id="UP000002852">
    <property type="component" value="Unassembled WGS sequence"/>
</dbReference>